<comment type="caution">
    <text evidence="2">The sequence shown here is derived from an EMBL/GenBank/DDBJ whole genome shotgun (WGS) entry which is preliminary data.</text>
</comment>
<evidence type="ECO:0000313" key="2">
    <source>
        <dbReference type="EMBL" id="OMP10625.1"/>
    </source>
</evidence>
<evidence type="ECO:0000256" key="1">
    <source>
        <dbReference type="SAM" id="MobiDB-lite"/>
    </source>
</evidence>
<gene>
    <name evidence="2" type="ORF">CCACVL1_00843</name>
</gene>
<accession>A0A1R3KU75</accession>
<sequence length="298" mass="30668">VDVLHGRSAAAVAPRRFGQAGKHVLDAHVPGHGQGEPGVESAGLVARAIQARAAFLFPCGLGRTLVSGRLLDVGHGGAHEEAGMVEPHANRRAGLGRVGAQAQRDALHGHGAVSADRRGVLALAHAVEPHGFEHVRAGDGIGLHRAPSVGSVAVPEALKERERRQQRGDQAGAVAVDGQARRSRRAGQAVAQGERGQQDQHGQRVSWPASCGRVGGGGGVVHGGVPGLTLGDGRTHALQRVMRPAGGRRGDGGQFLAIHRHIAQGLGLVPGQQVGLFGGVRTCNDHGAPLHAARRMDS</sequence>
<feature type="region of interest" description="Disordered" evidence="1">
    <location>
        <begin position="159"/>
        <end position="211"/>
    </location>
</feature>
<dbReference type="Proteomes" id="UP000188268">
    <property type="component" value="Unassembled WGS sequence"/>
</dbReference>
<dbReference type="Gramene" id="OMP10625">
    <property type="protein sequence ID" value="OMP10625"/>
    <property type="gene ID" value="CCACVL1_00843"/>
</dbReference>
<name>A0A1R3KU75_COCAP</name>
<keyword evidence="3" id="KW-1185">Reference proteome</keyword>
<dbReference type="EMBL" id="AWWV01002094">
    <property type="protein sequence ID" value="OMP10625.1"/>
    <property type="molecule type" value="Genomic_DNA"/>
</dbReference>
<dbReference type="AlphaFoldDB" id="A0A1R3KU75"/>
<evidence type="ECO:0000313" key="3">
    <source>
        <dbReference type="Proteomes" id="UP000188268"/>
    </source>
</evidence>
<organism evidence="2 3">
    <name type="scientific">Corchorus capsularis</name>
    <name type="common">Jute</name>
    <dbReference type="NCBI Taxonomy" id="210143"/>
    <lineage>
        <taxon>Eukaryota</taxon>
        <taxon>Viridiplantae</taxon>
        <taxon>Streptophyta</taxon>
        <taxon>Embryophyta</taxon>
        <taxon>Tracheophyta</taxon>
        <taxon>Spermatophyta</taxon>
        <taxon>Magnoliopsida</taxon>
        <taxon>eudicotyledons</taxon>
        <taxon>Gunneridae</taxon>
        <taxon>Pentapetalae</taxon>
        <taxon>rosids</taxon>
        <taxon>malvids</taxon>
        <taxon>Malvales</taxon>
        <taxon>Malvaceae</taxon>
        <taxon>Grewioideae</taxon>
        <taxon>Apeibeae</taxon>
        <taxon>Corchorus</taxon>
    </lineage>
</organism>
<proteinExistence type="predicted"/>
<feature type="non-terminal residue" evidence="2">
    <location>
        <position position="1"/>
    </location>
</feature>
<protein>
    <submittedName>
        <fullName evidence="2">Uncharacterized protein</fullName>
    </submittedName>
</protein>
<reference evidence="2 3" key="1">
    <citation type="submission" date="2013-09" db="EMBL/GenBank/DDBJ databases">
        <title>Corchorus capsularis genome sequencing.</title>
        <authorList>
            <person name="Alam M."/>
            <person name="Haque M.S."/>
            <person name="Islam M.S."/>
            <person name="Emdad E.M."/>
            <person name="Islam M.M."/>
            <person name="Ahmed B."/>
            <person name="Halim A."/>
            <person name="Hossen Q.M.M."/>
            <person name="Hossain M.Z."/>
            <person name="Ahmed R."/>
            <person name="Khan M.M."/>
            <person name="Islam R."/>
            <person name="Rashid M.M."/>
            <person name="Khan S.A."/>
            <person name="Rahman M.S."/>
            <person name="Alam M."/>
        </authorList>
    </citation>
    <scope>NUCLEOTIDE SEQUENCE [LARGE SCALE GENOMIC DNA]</scope>
    <source>
        <strain evidence="3">cv. CVL-1</strain>
        <tissue evidence="2">Whole seedling</tissue>
    </source>
</reference>